<protein>
    <submittedName>
        <fullName evidence="1">Uncharacterized protein</fullName>
    </submittedName>
</protein>
<proteinExistence type="predicted"/>
<name>A0A3S4CKM9_9RHOB</name>
<evidence type="ECO:0000313" key="1">
    <source>
        <dbReference type="EMBL" id="VDS09307.1"/>
    </source>
</evidence>
<dbReference type="AlphaFoldDB" id="A0A3S4CKM9"/>
<sequence length="69" mass="7553">MSRKPIHMVNDGSDKIDEALSFLDLIYLAGLNDKETACFSVGAQQVVDLLREAKMQLDNAATILREGTA</sequence>
<keyword evidence="2" id="KW-1185">Reference proteome</keyword>
<evidence type="ECO:0000313" key="2">
    <source>
        <dbReference type="Proteomes" id="UP000270743"/>
    </source>
</evidence>
<dbReference type="RefSeq" id="WP_126154957.1">
    <property type="nucleotide sequence ID" value="NZ_UZWE01000036.1"/>
</dbReference>
<dbReference type="Proteomes" id="UP000270743">
    <property type="component" value="Unassembled WGS sequence"/>
</dbReference>
<reference evidence="1 2" key="1">
    <citation type="submission" date="2018-12" db="EMBL/GenBank/DDBJ databases">
        <authorList>
            <person name="Criscuolo A."/>
        </authorList>
    </citation>
    <scope>NUCLEOTIDE SEQUENCE [LARGE SCALE GENOMIC DNA]</scope>
    <source>
        <strain evidence="1">ACIP1116241</strain>
    </source>
</reference>
<gene>
    <name evidence="1" type="ORF">PARHAE_02505</name>
</gene>
<dbReference type="EMBL" id="UZWE01000036">
    <property type="protein sequence ID" value="VDS09307.1"/>
    <property type="molecule type" value="Genomic_DNA"/>
</dbReference>
<organism evidence="1 2">
    <name type="scientific">Paracoccus haematequi</name>
    <dbReference type="NCBI Taxonomy" id="2491866"/>
    <lineage>
        <taxon>Bacteria</taxon>
        <taxon>Pseudomonadati</taxon>
        <taxon>Pseudomonadota</taxon>
        <taxon>Alphaproteobacteria</taxon>
        <taxon>Rhodobacterales</taxon>
        <taxon>Paracoccaceae</taxon>
        <taxon>Paracoccus</taxon>
    </lineage>
</organism>
<dbReference type="OrthoDB" id="7779155at2"/>
<accession>A0A3S4CKM9</accession>